<evidence type="ECO:0000256" key="5">
    <source>
        <dbReference type="ARBA" id="ARBA00022970"/>
    </source>
</evidence>
<dbReference type="GO" id="GO:0005524">
    <property type="term" value="F:ATP binding"/>
    <property type="evidence" value="ECO:0007669"/>
    <property type="project" value="UniProtKB-KW"/>
</dbReference>
<keyword evidence="3" id="KW-0547">Nucleotide-binding</keyword>
<evidence type="ECO:0000256" key="3">
    <source>
        <dbReference type="ARBA" id="ARBA00022741"/>
    </source>
</evidence>
<dbReference type="SMART" id="SM00382">
    <property type="entry name" value="AAA"/>
    <property type="match status" value="1"/>
</dbReference>
<reference evidence="7 8" key="1">
    <citation type="submission" date="2022-04" db="EMBL/GenBank/DDBJ databases">
        <title>Positive selection, recombination, and allopatry shape intraspecific diversity of widespread and dominant cyanobacteria.</title>
        <authorList>
            <person name="Wei J."/>
            <person name="Shu W."/>
            <person name="Hu C."/>
        </authorList>
    </citation>
    <scope>NUCLEOTIDE SEQUENCE [LARGE SCALE GENOMIC DNA]</scope>
    <source>
        <strain evidence="7 8">AS-A4</strain>
    </source>
</reference>
<dbReference type="InterPro" id="IPR003439">
    <property type="entry name" value="ABC_transporter-like_ATP-bd"/>
</dbReference>
<dbReference type="SUPFAM" id="SSF52540">
    <property type="entry name" value="P-loop containing nucleoside triphosphate hydrolases"/>
    <property type="match status" value="1"/>
</dbReference>
<evidence type="ECO:0000256" key="1">
    <source>
        <dbReference type="ARBA" id="ARBA00005417"/>
    </source>
</evidence>
<dbReference type="PANTHER" id="PTHR43820:SF5">
    <property type="entry name" value="HIGH-AFFINITY BRANCHED-CHAIN AMINO ACID TRANSPORT ATP-BINDING PROTEIN"/>
    <property type="match status" value="1"/>
</dbReference>
<sequence>MLSLTKLYSGYASTPVLRNITLSLAAGEIIAIVGRNGAGKTTLLKTIMGLLPVQAGKIMLDGKDITLLPAHQRVNCGFGYVPQGHQVFPTLSVREHLLIGQHSKVARTRQIEWLFDLFPMLYEKQNDRADQLSGGQQQQLAIACALISNPRILLLDEPLNGIQLSLLPKLVETLKQVNQNFCTAIILVEQDLDLVLALTQQTYILVKGELVDRFDTKSIQLNNTLLHKYLSL</sequence>
<evidence type="ECO:0000313" key="8">
    <source>
        <dbReference type="Proteomes" id="UP001476950"/>
    </source>
</evidence>
<dbReference type="InterPro" id="IPR003593">
    <property type="entry name" value="AAA+_ATPase"/>
</dbReference>
<dbReference type="Gene3D" id="3.40.50.300">
    <property type="entry name" value="P-loop containing nucleotide triphosphate hydrolases"/>
    <property type="match status" value="1"/>
</dbReference>
<feature type="domain" description="ABC transporter" evidence="6">
    <location>
        <begin position="2"/>
        <end position="232"/>
    </location>
</feature>
<comment type="caution">
    <text evidence="7">The sequence shown here is derived from an EMBL/GenBank/DDBJ whole genome shotgun (WGS) entry which is preliminary data.</text>
</comment>
<evidence type="ECO:0000313" key="7">
    <source>
        <dbReference type="EMBL" id="MEP1060455.1"/>
    </source>
</evidence>
<dbReference type="PANTHER" id="PTHR43820">
    <property type="entry name" value="HIGH-AFFINITY BRANCHED-CHAIN AMINO ACID TRANSPORT ATP-BINDING PROTEIN LIVF"/>
    <property type="match status" value="1"/>
</dbReference>
<protein>
    <submittedName>
        <fullName evidence="7">ATP-binding cassette domain-containing protein</fullName>
    </submittedName>
</protein>
<comment type="similarity">
    <text evidence="1">Belongs to the ABC transporter superfamily.</text>
</comment>
<organism evidence="7 8">
    <name type="scientific">Stenomitos frigidus AS-A4</name>
    <dbReference type="NCBI Taxonomy" id="2933935"/>
    <lineage>
        <taxon>Bacteria</taxon>
        <taxon>Bacillati</taxon>
        <taxon>Cyanobacteriota</taxon>
        <taxon>Cyanophyceae</taxon>
        <taxon>Leptolyngbyales</taxon>
        <taxon>Leptolyngbyaceae</taxon>
        <taxon>Stenomitos</taxon>
    </lineage>
</organism>
<keyword evidence="8" id="KW-1185">Reference proteome</keyword>
<evidence type="ECO:0000259" key="6">
    <source>
        <dbReference type="PROSITE" id="PS50893"/>
    </source>
</evidence>
<dbReference type="EMBL" id="JAMPLM010000018">
    <property type="protein sequence ID" value="MEP1060455.1"/>
    <property type="molecule type" value="Genomic_DNA"/>
</dbReference>
<evidence type="ECO:0000256" key="2">
    <source>
        <dbReference type="ARBA" id="ARBA00022448"/>
    </source>
</evidence>
<dbReference type="PROSITE" id="PS50893">
    <property type="entry name" value="ABC_TRANSPORTER_2"/>
    <property type="match status" value="1"/>
</dbReference>
<name>A0ABV0KMR4_9CYAN</name>
<keyword evidence="4 7" id="KW-0067">ATP-binding</keyword>
<accession>A0ABV0KMR4</accession>
<evidence type="ECO:0000256" key="4">
    <source>
        <dbReference type="ARBA" id="ARBA00022840"/>
    </source>
</evidence>
<dbReference type="InterPro" id="IPR052156">
    <property type="entry name" value="BCAA_Transport_ATP-bd_LivF"/>
</dbReference>
<dbReference type="Proteomes" id="UP001476950">
    <property type="component" value="Unassembled WGS sequence"/>
</dbReference>
<dbReference type="RefSeq" id="WP_190452449.1">
    <property type="nucleotide sequence ID" value="NZ_JAMPLM010000018.1"/>
</dbReference>
<dbReference type="InterPro" id="IPR027417">
    <property type="entry name" value="P-loop_NTPase"/>
</dbReference>
<keyword evidence="5" id="KW-0029">Amino-acid transport</keyword>
<keyword evidence="2" id="KW-0813">Transport</keyword>
<dbReference type="Pfam" id="PF00005">
    <property type="entry name" value="ABC_tran"/>
    <property type="match status" value="1"/>
</dbReference>
<proteinExistence type="inferred from homology"/>
<gene>
    <name evidence="7" type="ORF">NDI38_18650</name>
</gene>